<sequence length="108" mass="11979">MSLLFAPWCCPLCTTVLLVTPFNLKGQLLALQMGVGMTGSIDGMLSQHFPTQKVSARLFHPFDNNIITSLPTTSPNLSYKYSRMTISLICLHVDENADQKLILYSICV</sequence>
<protein>
    <submittedName>
        <fullName evidence="2">Uncharacterized protein</fullName>
    </submittedName>
</protein>
<dbReference type="AlphaFoldDB" id="A0A067SLI8"/>
<feature type="chain" id="PRO_5001645900" evidence="1">
    <location>
        <begin position="19"/>
        <end position="108"/>
    </location>
</feature>
<evidence type="ECO:0000313" key="3">
    <source>
        <dbReference type="Proteomes" id="UP000027222"/>
    </source>
</evidence>
<proteinExistence type="predicted"/>
<feature type="signal peptide" evidence="1">
    <location>
        <begin position="1"/>
        <end position="18"/>
    </location>
</feature>
<dbReference type="EMBL" id="KL142407">
    <property type="protein sequence ID" value="KDR68559.1"/>
    <property type="molecule type" value="Genomic_DNA"/>
</dbReference>
<dbReference type="HOGENOM" id="CLU_2197185_0_0_1"/>
<keyword evidence="1" id="KW-0732">Signal</keyword>
<feature type="non-terminal residue" evidence="2">
    <location>
        <position position="1"/>
    </location>
</feature>
<reference evidence="3" key="1">
    <citation type="journal article" date="2014" name="Proc. Natl. Acad. Sci. U.S.A.">
        <title>Extensive sampling of basidiomycete genomes demonstrates inadequacy of the white-rot/brown-rot paradigm for wood decay fungi.</title>
        <authorList>
            <person name="Riley R."/>
            <person name="Salamov A.A."/>
            <person name="Brown D.W."/>
            <person name="Nagy L.G."/>
            <person name="Floudas D."/>
            <person name="Held B.W."/>
            <person name="Levasseur A."/>
            <person name="Lombard V."/>
            <person name="Morin E."/>
            <person name="Otillar R."/>
            <person name="Lindquist E.A."/>
            <person name="Sun H."/>
            <person name="LaButti K.M."/>
            <person name="Schmutz J."/>
            <person name="Jabbour D."/>
            <person name="Luo H."/>
            <person name="Baker S.E."/>
            <person name="Pisabarro A.G."/>
            <person name="Walton J.D."/>
            <person name="Blanchette R.A."/>
            <person name="Henrissat B."/>
            <person name="Martin F."/>
            <person name="Cullen D."/>
            <person name="Hibbett D.S."/>
            <person name="Grigoriev I.V."/>
        </authorList>
    </citation>
    <scope>NUCLEOTIDE SEQUENCE [LARGE SCALE GENOMIC DNA]</scope>
    <source>
        <strain evidence="3">CBS 339.88</strain>
    </source>
</reference>
<gene>
    <name evidence="2" type="ORF">GALMADRAFT_1035669</name>
</gene>
<accession>A0A067SLI8</accession>
<name>A0A067SLI8_GALM3</name>
<organism evidence="2 3">
    <name type="scientific">Galerina marginata (strain CBS 339.88)</name>
    <dbReference type="NCBI Taxonomy" id="685588"/>
    <lineage>
        <taxon>Eukaryota</taxon>
        <taxon>Fungi</taxon>
        <taxon>Dikarya</taxon>
        <taxon>Basidiomycota</taxon>
        <taxon>Agaricomycotina</taxon>
        <taxon>Agaricomycetes</taxon>
        <taxon>Agaricomycetidae</taxon>
        <taxon>Agaricales</taxon>
        <taxon>Agaricineae</taxon>
        <taxon>Strophariaceae</taxon>
        <taxon>Galerina</taxon>
    </lineage>
</organism>
<dbReference type="Proteomes" id="UP000027222">
    <property type="component" value="Unassembled WGS sequence"/>
</dbReference>
<keyword evidence="3" id="KW-1185">Reference proteome</keyword>
<evidence type="ECO:0000256" key="1">
    <source>
        <dbReference type="SAM" id="SignalP"/>
    </source>
</evidence>
<evidence type="ECO:0000313" key="2">
    <source>
        <dbReference type="EMBL" id="KDR68559.1"/>
    </source>
</evidence>